<accession>A0A6L2NRZ8</accession>
<feature type="compositionally biased region" description="Basic and acidic residues" evidence="1">
    <location>
        <begin position="135"/>
        <end position="146"/>
    </location>
</feature>
<feature type="compositionally biased region" description="Acidic residues" evidence="1">
    <location>
        <begin position="99"/>
        <end position="126"/>
    </location>
</feature>
<gene>
    <name evidence="2" type="ORF">Tci_059302</name>
</gene>
<sequence>MIHYLQTHISQPSGSGADEGTGSKPRVPDVPTDESEEELSWSSTDDEGDDNEEKDDDGDEKDEGDDGQEGNGDDDDEDDDGEAGDDDDADQEVVRDDDKGDDEEGGDDEHESDEDESDEETRDEETFDHILQTPKDSEDKGDGKEDLSLNIGEEERHVEKEEEDELYRDININQGRGIQANLEVKDSHVTLTLVNLDGMESIFETTSQLDVQTPTSVAPLPMTAPTLTPFTIATITTTSQALILPPTFARAVSAIPGIINQYIDQRMNEAVKLAVQIQSDCLCDEAQRENEEFLKTVDENMQTIIKEQSIQRSDEQRNLYNALFDAYESNKIILDTYGETVTLKRRRDDDADKDEKPSAGPNRGSKRRIEGKEPESASALMETATRSAGSTEDQPFEQSSQHPEWFSQQQKPPSPDRAWNKTVDTLTPELLAGPTYELIKGPCKSLVELEYHLEEVFKATIDQLDWVNPEGQQYPHNLLQPLPLIPNNRGRRVIPFEHFINNDLEYLRGGYDKHALWGVSHWGCKRQQFYGFAVNRESARDVYSKRRIIPVTELKIVEQAFNVSLRMFTRSIMIQRRVEDLQLGVESYQKKLNLTKPNSYRSDLKREEAYTAYSNPRGFIYQNKDKRNRLMQIDKLHKFSDGTLTDVRTALDDRLKGIRMQYLPQSI</sequence>
<dbReference type="EMBL" id="BKCJ010009516">
    <property type="protein sequence ID" value="GEU87324.1"/>
    <property type="molecule type" value="Genomic_DNA"/>
</dbReference>
<feature type="region of interest" description="Disordered" evidence="1">
    <location>
        <begin position="345"/>
        <end position="421"/>
    </location>
</feature>
<comment type="caution">
    <text evidence="2">The sequence shown here is derived from an EMBL/GenBank/DDBJ whole genome shotgun (WGS) entry which is preliminary data.</text>
</comment>
<organism evidence="2">
    <name type="scientific">Tanacetum cinerariifolium</name>
    <name type="common">Dalmatian daisy</name>
    <name type="synonym">Chrysanthemum cinerariifolium</name>
    <dbReference type="NCBI Taxonomy" id="118510"/>
    <lineage>
        <taxon>Eukaryota</taxon>
        <taxon>Viridiplantae</taxon>
        <taxon>Streptophyta</taxon>
        <taxon>Embryophyta</taxon>
        <taxon>Tracheophyta</taxon>
        <taxon>Spermatophyta</taxon>
        <taxon>Magnoliopsida</taxon>
        <taxon>eudicotyledons</taxon>
        <taxon>Gunneridae</taxon>
        <taxon>Pentapetalae</taxon>
        <taxon>asterids</taxon>
        <taxon>campanulids</taxon>
        <taxon>Asterales</taxon>
        <taxon>Asteraceae</taxon>
        <taxon>Asteroideae</taxon>
        <taxon>Anthemideae</taxon>
        <taxon>Anthemidinae</taxon>
        <taxon>Tanacetum</taxon>
    </lineage>
</organism>
<feature type="compositionally biased region" description="Acidic residues" evidence="1">
    <location>
        <begin position="31"/>
        <end position="91"/>
    </location>
</feature>
<evidence type="ECO:0000313" key="2">
    <source>
        <dbReference type="EMBL" id="GEU87324.1"/>
    </source>
</evidence>
<evidence type="ECO:0000256" key="1">
    <source>
        <dbReference type="SAM" id="MobiDB-lite"/>
    </source>
</evidence>
<protein>
    <submittedName>
        <fullName evidence="2">Uncharacterized protein</fullName>
    </submittedName>
</protein>
<feature type="compositionally biased region" description="Basic and acidic residues" evidence="1">
    <location>
        <begin position="346"/>
        <end position="357"/>
    </location>
</feature>
<feature type="region of interest" description="Disordered" evidence="1">
    <location>
        <begin position="1"/>
        <end position="146"/>
    </location>
</feature>
<reference evidence="2" key="1">
    <citation type="journal article" date="2019" name="Sci. Rep.">
        <title>Draft genome of Tanacetum cinerariifolium, the natural source of mosquito coil.</title>
        <authorList>
            <person name="Yamashiro T."/>
            <person name="Shiraishi A."/>
            <person name="Satake H."/>
            <person name="Nakayama K."/>
        </authorList>
    </citation>
    <scope>NUCLEOTIDE SEQUENCE</scope>
</reference>
<feature type="compositionally biased region" description="Polar residues" evidence="1">
    <location>
        <begin position="384"/>
        <end position="411"/>
    </location>
</feature>
<proteinExistence type="predicted"/>
<name>A0A6L2NRZ8_TANCI</name>
<dbReference type="AlphaFoldDB" id="A0A6L2NRZ8"/>